<dbReference type="InParanoid" id="A0A0C3BCK5"/>
<evidence type="ECO:0000313" key="6">
    <source>
        <dbReference type="Proteomes" id="UP000054166"/>
    </source>
</evidence>
<dbReference type="EMBL" id="KN832989">
    <property type="protein sequence ID" value="KIM84048.1"/>
    <property type="molecule type" value="Genomic_DNA"/>
</dbReference>
<gene>
    <name evidence="5" type="ORF">PILCRDRAFT_97099</name>
</gene>
<dbReference type="STRING" id="765440.A0A0C3BCK5"/>
<dbReference type="GO" id="GO:0005085">
    <property type="term" value="F:guanyl-nucleotide exchange factor activity"/>
    <property type="evidence" value="ECO:0007669"/>
    <property type="project" value="UniProtKB-KW"/>
</dbReference>
<proteinExistence type="inferred from homology"/>
<dbReference type="InterPro" id="IPR019318">
    <property type="entry name" value="Gua_nucleotide_exch_fac_Ric8"/>
</dbReference>
<sequence>MSNLLQTYTALSSSSSRAEVSTALENIIDGPPSSLDTTSRKELIQTLLDDLKTCNRGNGNKSRLVINDAAKAILAVKMLGKVPAGSEVIATPANLSILLALSTSLKNDPRATTEALRCVANALLLIDTARDTWVDKQVGGGGACIDLLDKSTTPDQIFVASRILFLCTVSSASSAFIQSLVENKHGSSGTAVDIIGAKLDILTNSILSGTRMSREAMTDTLKLTFNLLVHYPKVQELNLKGKAKDTGDENDTKVMGDYWSPKLSPVLPPLLRAFKSLPPSSPAPLASPLAEIIHSLITIPFSPPLRSIWFGHSPSSSGRPSLSSLGGTKSPQPGSSDSSYPGPSKEKPGPMDRALSALTAGRRSLSRAPSPTAPSNLDIVQRVHDLLDVSTSHYLPGAIDPDDHSVSEICKAEGESSLDDILAPLVMLMTRLALADDGAKVKIRELLLPADLDRTRSLESREDLLGRCLRLLASIHHARLKDAIGEMLFAICDSDGESPLIFAGTKHQAEVLFSQRLLMSAPTQPSNATLVTPSGAAINPITGTIQEPLVPSDMTDEEKEREAEKLFVLFDRLEKTGALRPDQNPIRKAAAQGRLG</sequence>
<name>A0A0C3BCK5_PILCF</name>
<evidence type="ECO:0000256" key="3">
    <source>
        <dbReference type="ARBA" id="ARBA00023186"/>
    </source>
</evidence>
<dbReference type="PANTHER" id="PTHR12425:SF5">
    <property type="entry name" value="SYNEMBRYN"/>
    <property type="match status" value="1"/>
</dbReference>
<evidence type="ECO:0000313" key="5">
    <source>
        <dbReference type="EMBL" id="KIM84048.1"/>
    </source>
</evidence>
<dbReference type="GO" id="GO:0001965">
    <property type="term" value="F:G-protein alpha-subunit binding"/>
    <property type="evidence" value="ECO:0007669"/>
    <property type="project" value="TreeGrafter"/>
</dbReference>
<accession>A0A0C3BCK5</accession>
<dbReference type="HOGENOM" id="CLU_015532_1_0_1"/>
<feature type="region of interest" description="Disordered" evidence="4">
    <location>
        <begin position="319"/>
        <end position="352"/>
    </location>
</feature>
<dbReference type="OrthoDB" id="5585685at2759"/>
<reference evidence="5 6" key="1">
    <citation type="submission" date="2014-04" db="EMBL/GenBank/DDBJ databases">
        <authorList>
            <consortium name="DOE Joint Genome Institute"/>
            <person name="Kuo A."/>
            <person name="Tarkka M."/>
            <person name="Buscot F."/>
            <person name="Kohler A."/>
            <person name="Nagy L.G."/>
            <person name="Floudas D."/>
            <person name="Copeland A."/>
            <person name="Barry K.W."/>
            <person name="Cichocki N."/>
            <person name="Veneault-Fourrey C."/>
            <person name="LaButti K."/>
            <person name="Lindquist E.A."/>
            <person name="Lipzen A."/>
            <person name="Lundell T."/>
            <person name="Morin E."/>
            <person name="Murat C."/>
            <person name="Sun H."/>
            <person name="Tunlid A."/>
            <person name="Henrissat B."/>
            <person name="Grigoriev I.V."/>
            <person name="Hibbett D.S."/>
            <person name="Martin F."/>
            <person name="Nordberg H.P."/>
            <person name="Cantor M.N."/>
            <person name="Hua S.X."/>
        </authorList>
    </citation>
    <scope>NUCLEOTIDE SEQUENCE [LARGE SCALE GENOMIC DNA]</scope>
    <source>
        <strain evidence="5 6">F 1598</strain>
    </source>
</reference>
<evidence type="ECO:0000256" key="1">
    <source>
        <dbReference type="ARBA" id="ARBA00009049"/>
    </source>
</evidence>
<dbReference type="PANTHER" id="PTHR12425">
    <property type="entry name" value="SYNEMBRYN"/>
    <property type="match status" value="1"/>
</dbReference>
<reference evidence="6" key="2">
    <citation type="submission" date="2015-01" db="EMBL/GenBank/DDBJ databases">
        <title>Evolutionary Origins and Diversification of the Mycorrhizal Mutualists.</title>
        <authorList>
            <consortium name="DOE Joint Genome Institute"/>
            <consortium name="Mycorrhizal Genomics Consortium"/>
            <person name="Kohler A."/>
            <person name="Kuo A."/>
            <person name="Nagy L.G."/>
            <person name="Floudas D."/>
            <person name="Copeland A."/>
            <person name="Barry K.W."/>
            <person name="Cichocki N."/>
            <person name="Veneault-Fourrey C."/>
            <person name="LaButti K."/>
            <person name="Lindquist E.A."/>
            <person name="Lipzen A."/>
            <person name="Lundell T."/>
            <person name="Morin E."/>
            <person name="Murat C."/>
            <person name="Riley R."/>
            <person name="Ohm R."/>
            <person name="Sun H."/>
            <person name="Tunlid A."/>
            <person name="Henrissat B."/>
            <person name="Grigoriev I.V."/>
            <person name="Hibbett D.S."/>
            <person name="Martin F."/>
        </authorList>
    </citation>
    <scope>NUCLEOTIDE SEQUENCE [LARGE SCALE GENOMIC DNA]</scope>
    <source>
        <strain evidence="6">F 1598</strain>
    </source>
</reference>
<keyword evidence="3" id="KW-0143">Chaperone</keyword>
<protein>
    <submittedName>
        <fullName evidence="5">Uncharacterized protein</fullName>
    </submittedName>
</protein>
<evidence type="ECO:0000256" key="2">
    <source>
        <dbReference type="ARBA" id="ARBA00022658"/>
    </source>
</evidence>
<keyword evidence="2" id="KW-0344">Guanine-nucleotide releasing factor</keyword>
<keyword evidence="6" id="KW-1185">Reference proteome</keyword>
<feature type="compositionally biased region" description="Low complexity" evidence="4">
    <location>
        <begin position="319"/>
        <end position="343"/>
    </location>
</feature>
<dbReference type="Proteomes" id="UP000054166">
    <property type="component" value="Unassembled WGS sequence"/>
</dbReference>
<dbReference type="Pfam" id="PF10165">
    <property type="entry name" value="Ric8"/>
    <property type="match status" value="1"/>
</dbReference>
<comment type="similarity">
    <text evidence="1">Belongs to the synembryn family.</text>
</comment>
<dbReference type="GO" id="GO:0005737">
    <property type="term" value="C:cytoplasm"/>
    <property type="evidence" value="ECO:0007669"/>
    <property type="project" value="TreeGrafter"/>
</dbReference>
<organism evidence="5 6">
    <name type="scientific">Piloderma croceum (strain F 1598)</name>
    <dbReference type="NCBI Taxonomy" id="765440"/>
    <lineage>
        <taxon>Eukaryota</taxon>
        <taxon>Fungi</taxon>
        <taxon>Dikarya</taxon>
        <taxon>Basidiomycota</taxon>
        <taxon>Agaricomycotina</taxon>
        <taxon>Agaricomycetes</taxon>
        <taxon>Agaricomycetidae</taxon>
        <taxon>Atheliales</taxon>
        <taxon>Atheliaceae</taxon>
        <taxon>Piloderma</taxon>
    </lineage>
</organism>
<evidence type="ECO:0000256" key="4">
    <source>
        <dbReference type="SAM" id="MobiDB-lite"/>
    </source>
</evidence>
<dbReference type="AlphaFoldDB" id="A0A0C3BCK5"/>
<dbReference type="GO" id="GO:0007186">
    <property type="term" value="P:G protein-coupled receptor signaling pathway"/>
    <property type="evidence" value="ECO:0007669"/>
    <property type="project" value="TreeGrafter"/>
</dbReference>